<gene>
    <name evidence="2" type="ORF">G8759_21450</name>
</gene>
<dbReference type="InterPro" id="IPR027823">
    <property type="entry name" value="DUF4468"/>
</dbReference>
<name>A0A6G9ARU2_9BACT</name>
<evidence type="ECO:0000313" key="2">
    <source>
        <dbReference type="EMBL" id="QIP15005.1"/>
    </source>
</evidence>
<dbReference type="AlphaFoldDB" id="A0A6G9ARU2"/>
<dbReference type="RefSeq" id="WP_167212198.1">
    <property type="nucleotide sequence ID" value="NZ_CP050063.1"/>
</dbReference>
<proteinExistence type="predicted"/>
<keyword evidence="3" id="KW-1185">Reference proteome</keyword>
<accession>A0A6G9ARU2</accession>
<protein>
    <submittedName>
        <fullName evidence="2">DUF4468 domain-containing protein</fullName>
    </submittedName>
</protein>
<dbReference type="Proteomes" id="UP000501802">
    <property type="component" value="Chromosome"/>
</dbReference>
<sequence>MKHYLWLAFYLLAGVSYAQKRTYTLADMPFSIDSITGGIVYKGVIKTPGVTADQLYSQAKLVLSTVFPKDNQINQAEDQAQGLIRGRGRLFIPMNSTRVGETSWQAYYEVPIEIQVKDGEYSYLISSIDMVNKGKKTSLNTEISKSLPTIHQQVLSLDEYGRSLRSVRPIIKFIKELKRGMKPHSSGLFSWLR</sequence>
<feature type="domain" description="DUF4468" evidence="1">
    <location>
        <begin position="41"/>
        <end position="128"/>
    </location>
</feature>
<organism evidence="2 3">
    <name type="scientific">Spirosoma aureum</name>
    <dbReference type="NCBI Taxonomy" id="2692134"/>
    <lineage>
        <taxon>Bacteria</taxon>
        <taxon>Pseudomonadati</taxon>
        <taxon>Bacteroidota</taxon>
        <taxon>Cytophagia</taxon>
        <taxon>Cytophagales</taxon>
        <taxon>Cytophagaceae</taxon>
        <taxon>Spirosoma</taxon>
    </lineage>
</organism>
<dbReference type="EMBL" id="CP050063">
    <property type="protein sequence ID" value="QIP15005.1"/>
    <property type="molecule type" value="Genomic_DNA"/>
</dbReference>
<evidence type="ECO:0000313" key="3">
    <source>
        <dbReference type="Proteomes" id="UP000501802"/>
    </source>
</evidence>
<dbReference type="Pfam" id="PF14730">
    <property type="entry name" value="DUF4468"/>
    <property type="match status" value="1"/>
</dbReference>
<dbReference type="Gene3D" id="3.30.530.80">
    <property type="match status" value="1"/>
</dbReference>
<evidence type="ECO:0000259" key="1">
    <source>
        <dbReference type="Pfam" id="PF14730"/>
    </source>
</evidence>
<dbReference type="KEGG" id="spib:G8759_21450"/>
<reference evidence="2 3" key="1">
    <citation type="submission" date="2020-03" db="EMBL/GenBank/DDBJ databases">
        <authorList>
            <person name="Kim M.K."/>
        </authorList>
    </citation>
    <scope>NUCLEOTIDE SEQUENCE [LARGE SCALE GENOMIC DNA]</scope>
    <source>
        <strain evidence="2 3">BT328</strain>
    </source>
</reference>